<sequence>MAAERLSNQGTVTCPRELSSMNVDPDGILVMLILIPLFLLLVFFHDLGNGRFSQIIQHVNDSANWVLLACIVMQWLMHGGTSTDSRTAFSQAFQSPSIDRSRFKFIIAPSSPIYVVVMSSIGHVTHDMPVDTCLSRCHPRLAVESFTKGNSRIRVCRRFPQAPPGLEMVERSYWGCVHGYCMILQLIY</sequence>
<keyword evidence="2" id="KW-1185">Reference proteome</keyword>
<dbReference type="EMBL" id="KZ825328">
    <property type="protein sequence ID" value="RAH47730.1"/>
    <property type="molecule type" value="Genomic_DNA"/>
</dbReference>
<protein>
    <submittedName>
        <fullName evidence="1">Uncharacterized protein</fullName>
    </submittedName>
</protein>
<reference evidence="1" key="1">
    <citation type="submission" date="2018-02" db="EMBL/GenBank/DDBJ databases">
        <title>The genomes of Aspergillus section Nigri reveals drivers in fungal speciation.</title>
        <authorList>
            <consortium name="DOE Joint Genome Institute"/>
            <person name="Vesth T.C."/>
            <person name="Nybo J."/>
            <person name="Theobald S."/>
            <person name="Brandl J."/>
            <person name="Frisvad J.C."/>
            <person name="Nielsen K.F."/>
            <person name="Lyhne E.K."/>
            <person name="Kogle M.E."/>
            <person name="Kuo A."/>
            <person name="Riley R."/>
            <person name="Clum A."/>
            <person name="Nolan M."/>
            <person name="Lipzen A."/>
            <person name="Salamov A."/>
            <person name="Henrissat B."/>
            <person name="Wiebenga A."/>
            <person name="De vries R.P."/>
            <person name="Grigoriev I.V."/>
            <person name="Mortensen U.H."/>
            <person name="Andersen M.R."/>
            <person name="Baker S.E."/>
        </authorList>
    </citation>
    <scope>NUCLEOTIDE SEQUENCE</scope>
    <source>
        <strain evidence="1">CBS 621.78</strain>
    </source>
</reference>
<gene>
    <name evidence="1" type="ORF">BO95DRAFT_73558</name>
</gene>
<dbReference type="Proteomes" id="UP000249057">
    <property type="component" value="Unassembled WGS sequence"/>
</dbReference>
<accession>A0ACD1GEI7</accession>
<evidence type="ECO:0000313" key="1">
    <source>
        <dbReference type="EMBL" id="RAH47730.1"/>
    </source>
</evidence>
<organism evidence="1 2">
    <name type="scientific">Aspergillus brunneoviolaceus CBS 621.78</name>
    <dbReference type="NCBI Taxonomy" id="1450534"/>
    <lineage>
        <taxon>Eukaryota</taxon>
        <taxon>Fungi</taxon>
        <taxon>Dikarya</taxon>
        <taxon>Ascomycota</taxon>
        <taxon>Pezizomycotina</taxon>
        <taxon>Eurotiomycetes</taxon>
        <taxon>Eurotiomycetidae</taxon>
        <taxon>Eurotiales</taxon>
        <taxon>Aspergillaceae</taxon>
        <taxon>Aspergillus</taxon>
        <taxon>Aspergillus subgen. Circumdati</taxon>
    </lineage>
</organism>
<name>A0ACD1GEI7_9EURO</name>
<evidence type="ECO:0000313" key="2">
    <source>
        <dbReference type="Proteomes" id="UP000249057"/>
    </source>
</evidence>
<proteinExistence type="predicted"/>